<organism evidence="4 5">
    <name type="scientific">Polymorphospora rubra</name>
    <dbReference type="NCBI Taxonomy" id="338584"/>
    <lineage>
        <taxon>Bacteria</taxon>
        <taxon>Bacillati</taxon>
        <taxon>Actinomycetota</taxon>
        <taxon>Actinomycetes</taxon>
        <taxon>Micromonosporales</taxon>
        <taxon>Micromonosporaceae</taxon>
        <taxon>Polymorphospora</taxon>
    </lineage>
</organism>
<proteinExistence type="predicted"/>
<dbReference type="InterPro" id="IPR001867">
    <property type="entry name" value="OmpR/PhoB-type_DNA-bd"/>
</dbReference>
<dbReference type="EMBL" id="AP023359">
    <property type="protein sequence ID" value="BCJ66670.1"/>
    <property type="molecule type" value="Genomic_DNA"/>
</dbReference>
<keyword evidence="5" id="KW-1185">Reference proteome</keyword>
<evidence type="ECO:0000313" key="5">
    <source>
        <dbReference type="Proteomes" id="UP000680866"/>
    </source>
</evidence>
<dbReference type="KEGG" id="pry:Prubr_36910"/>
<reference evidence="4" key="1">
    <citation type="submission" date="2020-08" db="EMBL/GenBank/DDBJ databases">
        <title>Whole genome shotgun sequence of Polymorphospora rubra NBRC 101157.</title>
        <authorList>
            <person name="Komaki H."/>
            <person name="Tamura T."/>
        </authorList>
    </citation>
    <scope>NUCLEOTIDE SEQUENCE</scope>
    <source>
        <strain evidence="4">NBRC 101157</strain>
    </source>
</reference>
<dbReference type="Gene3D" id="1.10.10.10">
    <property type="entry name" value="Winged helix-like DNA-binding domain superfamily/Winged helix DNA-binding domain"/>
    <property type="match status" value="1"/>
</dbReference>
<evidence type="ECO:0000256" key="2">
    <source>
        <dbReference type="PROSITE-ProRule" id="PRU01091"/>
    </source>
</evidence>
<dbReference type="SUPFAM" id="SSF46894">
    <property type="entry name" value="C-terminal effector domain of the bipartite response regulators"/>
    <property type="match status" value="1"/>
</dbReference>
<dbReference type="Proteomes" id="UP000680866">
    <property type="component" value="Chromosome"/>
</dbReference>
<dbReference type="CDD" id="cd00383">
    <property type="entry name" value="trans_reg_C"/>
    <property type="match status" value="1"/>
</dbReference>
<dbReference type="AlphaFoldDB" id="A0A810N1C1"/>
<accession>A0A810N1C1</accession>
<dbReference type="GO" id="GO:0000160">
    <property type="term" value="P:phosphorelay signal transduction system"/>
    <property type="evidence" value="ECO:0007669"/>
    <property type="project" value="InterPro"/>
</dbReference>
<evidence type="ECO:0000313" key="4">
    <source>
        <dbReference type="EMBL" id="BCJ66670.1"/>
    </source>
</evidence>
<feature type="DNA-binding region" description="OmpR/PhoB-type" evidence="2">
    <location>
        <begin position="55"/>
        <end position="166"/>
    </location>
</feature>
<dbReference type="InterPro" id="IPR016032">
    <property type="entry name" value="Sig_transdc_resp-reg_C-effctor"/>
</dbReference>
<dbReference type="PROSITE" id="PS51755">
    <property type="entry name" value="OMPR_PHOB"/>
    <property type="match status" value="1"/>
</dbReference>
<evidence type="ECO:0000259" key="3">
    <source>
        <dbReference type="PROSITE" id="PS51755"/>
    </source>
</evidence>
<dbReference type="InterPro" id="IPR036388">
    <property type="entry name" value="WH-like_DNA-bd_sf"/>
</dbReference>
<sequence length="168" mass="18976">MTGIHNDTDVKLVRWPAEEVRRERYKALGIPRLLVVEGGCRPPLCSDAKEDWVRAPVSRTDLEARMATLRAKAWVDSVPQIDPVGVLRYGGRSCAISPTEADILECLTRNFGEVVSRGELLRCLPERPALSRRNALDLHIMRVRRRIGPLNLAIRTVWGQGYLLELVK</sequence>
<name>A0A810N1C1_9ACTN</name>
<gene>
    <name evidence="4" type="ORF">Prubr_36910</name>
</gene>
<protein>
    <recommendedName>
        <fullName evidence="3">OmpR/PhoB-type domain-containing protein</fullName>
    </recommendedName>
</protein>
<evidence type="ECO:0000256" key="1">
    <source>
        <dbReference type="ARBA" id="ARBA00023125"/>
    </source>
</evidence>
<feature type="domain" description="OmpR/PhoB-type" evidence="3">
    <location>
        <begin position="55"/>
        <end position="166"/>
    </location>
</feature>
<dbReference type="GO" id="GO:0003677">
    <property type="term" value="F:DNA binding"/>
    <property type="evidence" value="ECO:0007669"/>
    <property type="project" value="UniProtKB-UniRule"/>
</dbReference>
<dbReference type="GO" id="GO:0006355">
    <property type="term" value="P:regulation of DNA-templated transcription"/>
    <property type="evidence" value="ECO:0007669"/>
    <property type="project" value="InterPro"/>
</dbReference>
<dbReference type="SMART" id="SM00862">
    <property type="entry name" value="Trans_reg_C"/>
    <property type="match status" value="1"/>
</dbReference>
<keyword evidence="1 2" id="KW-0238">DNA-binding</keyword>
<dbReference type="Pfam" id="PF00486">
    <property type="entry name" value="Trans_reg_C"/>
    <property type="match status" value="1"/>
</dbReference>